<proteinExistence type="inferred from homology"/>
<keyword evidence="7 11" id="KW-0406">Ion transport</keyword>
<dbReference type="InterPro" id="IPR027417">
    <property type="entry name" value="P-loop_NTPase"/>
</dbReference>
<dbReference type="Pfam" id="PF00006">
    <property type="entry name" value="ATP-synt_ab"/>
    <property type="match status" value="1"/>
</dbReference>
<dbReference type="InterPro" id="IPR038376">
    <property type="entry name" value="ATP_synth_asu_C_sf"/>
</dbReference>
<feature type="domain" description="ATPase F1/V1/A1 complex alpha/beta subunit nucleotide-binding" evidence="12">
    <location>
        <begin position="147"/>
        <end position="362"/>
    </location>
</feature>
<evidence type="ECO:0000259" key="12">
    <source>
        <dbReference type="Pfam" id="PF00006"/>
    </source>
</evidence>
<keyword evidence="8 11" id="KW-0472">Membrane</keyword>
<evidence type="ECO:0000256" key="3">
    <source>
        <dbReference type="ARBA" id="ARBA00022448"/>
    </source>
</evidence>
<dbReference type="NCBIfam" id="TIGR00962">
    <property type="entry name" value="atpA"/>
    <property type="match status" value="1"/>
</dbReference>
<evidence type="ECO:0000256" key="11">
    <source>
        <dbReference type="HAMAP-Rule" id="MF_01346"/>
    </source>
</evidence>
<dbReference type="InterPro" id="IPR020003">
    <property type="entry name" value="ATPase_a/bsu_AS"/>
</dbReference>
<evidence type="ECO:0000256" key="8">
    <source>
        <dbReference type="ARBA" id="ARBA00023136"/>
    </source>
</evidence>
<dbReference type="InterPro" id="IPR036121">
    <property type="entry name" value="ATPase_F1/V1/A1_a/bsu_N_sf"/>
</dbReference>
<accession>A0A1F6MAQ9</accession>
<evidence type="ECO:0000256" key="9">
    <source>
        <dbReference type="ARBA" id="ARBA00023196"/>
    </source>
</evidence>
<evidence type="ECO:0000313" key="15">
    <source>
        <dbReference type="EMBL" id="OGH68721.1"/>
    </source>
</evidence>
<dbReference type="SUPFAM" id="SSF52540">
    <property type="entry name" value="P-loop containing nucleoside triphosphate hydrolases"/>
    <property type="match status" value="1"/>
</dbReference>
<dbReference type="PANTHER" id="PTHR48082">
    <property type="entry name" value="ATP SYNTHASE SUBUNIT ALPHA, MITOCHONDRIAL"/>
    <property type="match status" value="1"/>
</dbReference>
<keyword evidence="9 11" id="KW-0139">CF(1)</keyword>
<keyword evidence="5 11" id="KW-0067">ATP-binding</keyword>
<dbReference type="InterPro" id="IPR033732">
    <property type="entry name" value="ATP_synth_F1_a_nt-bd_dom"/>
</dbReference>
<keyword evidence="4 11" id="KW-0547">Nucleotide-binding</keyword>
<dbReference type="PANTHER" id="PTHR48082:SF2">
    <property type="entry name" value="ATP SYNTHASE SUBUNIT ALPHA, MITOCHONDRIAL"/>
    <property type="match status" value="1"/>
</dbReference>
<sequence>MSVNNIVEELKKNIAQFEKQIKVEEVGQVIEVGDGIARLHGLSQCRSSEMLEFPGGVFGVALNLEEETVGAIILGEYRHIKEGDTVKRTGRILSISVGDDLIGRVINPVGQTIDGGAALKSKTFYPIEKIAPGVMTREPVSQPVQTGIKAIDAMIPVGRGQRELIIGDRQTGKTAVAIDTILNQKGQNMICIYVAIGQKESKVARLVTRLKEAGAMDYTVVVSASASDPAALLYVAPYAGVTAAEYFMDQGKDVLVVYDDLSKQAWAYREISLLLRRPPGREAYPGDVFYLHSRLLERACRRNKESGGGSITALPIIETQAGDVTAYIPTNVISITDGQIFLESDLFYRGIRPALNVGISVSRVGSAAQTKPMKKVAGKLKLSLAQFRELEAFAQFSSDLDADTKNQIELGQRMVEILKQPQYSPMAVEHQVAIIYAVSNGLANDVAVKDINVWENKFHAFLDKTKKSLLDKIAKGTWDDTIEQDLKNAISEFKKQA</sequence>
<gene>
    <name evidence="11" type="primary">atpA</name>
    <name evidence="15" type="ORF">A3D53_01635</name>
</gene>
<protein>
    <recommendedName>
        <fullName evidence="11">ATP synthase subunit alpha</fullName>
        <ecNumber evidence="11">7.1.2.2</ecNumber>
    </recommendedName>
    <alternativeName>
        <fullName evidence="11">ATP synthase F1 sector subunit alpha</fullName>
    </alternativeName>
    <alternativeName>
        <fullName evidence="11">F-ATPase subunit alpha</fullName>
    </alternativeName>
</protein>
<evidence type="ECO:0000256" key="1">
    <source>
        <dbReference type="ARBA" id="ARBA00004170"/>
    </source>
</evidence>
<evidence type="ECO:0000256" key="7">
    <source>
        <dbReference type="ARBA" id="ARBA00023065"/>
    </source>
</evidence>
<dbReference type="GO" id="GO:0045259">
    <property type="term" value="C:proton-transporting ATP synthase complex"/>
    <property type="evidence" value="ECO:0007669"/>
    <property type="project" value="UniProtKB-KW"/>
</dbReference>
<organism evidence="15 16">
    <name type="scientific">Candidatus Magasanikbacteria bacterium RIFCSPHIGHO2_02_FULL_45_10</name>
    <dbReference type="NCBI Taxonomy" id="1798679"/>
    <lineage>
        <taxon>Bacteria</taxon>
        <taxon>Candidatus Magasanikiibacteriota</taxon>
    </lineage>
</organism>
<dbReference type="PROSITE" id="PS00152">
    <property type="entry name" value="ATPASE_ALPHA_BETA"/>
    <property type="match status" value="1"/>
</dbReference>
<dbReference type="InterPro" id="IPR005294">
    <property type="entry name" value="ATP_synth_F1_asu"/>
</dbReference>
<evidence type="ECO:0000313" key="16">
    <source>
        <dbReference type="Proteomes" id="UP000176413"/>
    </source>
</evidence>
<dbReference type="InterPro" id="IPR004100">
    <property type="entry name" value="ATPase_F1/V1/A1_a/bsu_N"/>
</dbReference>
<dbReference type="SUPFAM" id="SSF50615">
    <property type="entry name" value="N-terminal domain of alpha and beta subunits of F1 ATP synthase"/>
    <property type="match status" value="1"/>
</dbReference>
<feature type="site" description="Required for activity" evidence="11">
    <location>
        <position position="360"/>
    </location>
</feature>
<evidence type="ECO:0000256" key="10">
    <source>
        <dbReference type="ARBA" id="ARBA00023310"/>
    </source>
</evidence>
<dbReference type="PIRSF" id="PIRSF039088">
    <property type="entry name" value="F_ATPase_subunit_alpha"/>
    <property type="match status" value="1"/>
</dbReference>
<feature type="domain" description="ATPase F1/V1/A1 complex alpha/beta subunit N-terminal" evidence="14">
    <location>
        <begin position="23"/>
        <end position="90"/>
    </location>
</feature>
<comment type="subcellular location">
    <subcellularLocation>
        <location evidence="11">Cell membrane</location>
        <topology evidence="11">Peripheral membrane protein</topology>
    </subcellularLocation>
    <subcellularLocation>
        <location evidence="1">Membrane</location>
        <topology evidence="1">Peripheral membrane protein</topology>
    </subcellularLocation>
</comment>
<dbReference type="Pfam" id="PF00306">
    <property type="entry name" value="ATP-synt_ab_C"/>
    <property type="match status" value="1"/>
</dbReference>
<comment type="catalytic activity">
    <reaction evidence="11">
        <text>ATP + H2O + 4 H(+)(in) = ADP + phosphate + 5 H(+)(out)</text>
        <dbReference type="Rhea" id="RHEA:57720"/>
        <dbReference type="ChEBI" id="CHEBI:15377"/>
        <dbReference type="ChEBI" id="CHEBI:15378"/>
        <dbReference type="ChEBI" id="CHEBI:30616"/>
        <dbReference type="ChEBI" id="CHEBI:43474"/>
        <dbReference type="ChEBI" id="CHEBI:456216"/>
        <dbReference type="EC" id="7.1.2.2"/>
    </reaction>
</comment>
<dbReference type="GO" id="GO:0043531">
    <property type="term" value="F:ADP binding"/>
    <property type="evidence" value="ECO:0007669"/>
    <property type="project" value="TreeGrafter"/>
</dbReference>
<name>A0A1F6MAQ9_9BACT</name>
<keyword evidence="10 11" id="KW-0066">ATP synthesis</keyword>
<evidence type="ECO:0000256" key="6">
    <source>
        <dbReference type="ARBA" id="ARBA00022967"/>
    </source>
</evidence>
<dbReference type="EC" id="7.1.2.2" evidence="11"/>
<evidence type="ECO:0000259" key="13">
    <source>
        <dbReference type="Pfam" id="PF00306"/>
    </source>
</evidence>
<evidence type="ECO:0000256" key="2">
    <source>
        <dbReference type="ARBA" id="ARBA00008936"/>
    </source>
</evidence>
<dbReference type="Gene3D" id="1.20.150.20">
    <property type="entry name" value="ATP synthase alpha/beta chain, C-terminal domain"/>
    <property type="match status" value="1"/>
</dbReference>
<dbReference type="NCBIfam" id="NF009884">
    <property type="entry name" value="PRK13343.1"/>
    <property type="match status" value="1"/>
</dbReference>
<dbReference type="GO" id="GO:0005886">
    <property type="term" value="C:plasma membrane"/>
    <property type="evidence" value="ECO:0007669"/>
    <property type="project" value="UniProtKB-SubCell"/>
</dbReference>
<comment type="caution">
    <text evidence="15">The sequence shown here is derived from an EMBL/GenBank/DDBJ whole genome shotgun (WGS) entry which is preliminary data.</text>
</comment>
<keyword evidence="11" id="KW-0375">Hydrogen ion transport</keyword>
<dbReference type="FunFam" id="2.40.30.20:FF:000001">
    <property type="entry name" value="ATP synthase subunit alpha"/>
    <property type="match status" value="1"/>
</dbReference>
<comment type="function">
    <text evidence="11">Produces ATP from ADP in the presence of a proton gradient across the membrane. The alpha chain is a regulatory subunit.</text>
</comment>
<evidence type="ECO:0000256" key="5">
    <source>
        <dbReference type="ARBA" id="ARBA00022840"/>
    </source>
</evidence>
<feature type="domain" description="ATP synthase alpha subunit C-terminal" evidence="13">
    <location>
        <begin position="369"/>
        <end position="493"/>
    </location>
</feature>
<evidence type="ECO:0000256" key="4">
    <source>
        <dbReference type="ARBA" id="ARBA00022741"/>
    </source>
</evidence>
<dbReference type="InterPro" id="IPR000194">
    <property type="entry name" value="ATPase_F1/V1/A1_a/bsu_nucl-bd"/>
</dbReference>
<dbReference type="GO" id="GO:0005524">
    <property type="term" value="F:ATP binding"/>
    <property type="evidence" value="ECO:0007669"/>
    <property type="project" value="UniProtKB-UniRule"/>
</dbReference>
<feature type="binding site" evidence="11">
    <location>
        <begin position="167"/>
        <end position="174"/>
    </location>
    <ligand>
        <name>ATP</name>
        <dbReference type="ChEBI" id="CHEBI:30616"/>
    </ligand>
</feature>
<dbReference type="GO" id="GO:0046933">
    <property type="term" value="F:proton-transporting ATP synthase activity, rotational mechanism"/>
    <property type="evidence" value="ECO:0007669"/>
    <property type="project" value="UniProtKB-UniRule"/>
</dbReference>
<dbReference type="CDD" id="cd18113">
    <property type="entry name" value="ATP-synt_F1_alpha_C"/>
    <property type="match status" value="1"/>
</dbReference>
<dbReference type="HAMAP" id="MF_01346">
    <property type="entry name" value="ATP_synth_alpha_bact"/>
    <property type="match status" value="1"/>
</dbReference>
<comment type="similarity">
    <text evidence="2 11">Belongs to the ATPase alpha/beta chains family.</text>
</comment>
<keyword evidence="3 11" id="KW-0813">Transport</keyword>
<dbReference type="EMBL" id="MFQA01000033">
    <property type="protein sequence ID" value="OGH68721.1"/>
    <property type="molecule type" value="Genomic_DNA"/>
</dbReference>
<reference evidence="15 16" key="1">
    <citation type="journal article" date="2016" name="Nat. Commun.">
        <title>Thousands of microbial genomes shed light on interconnected biogeochemical processes in an aquifer system.</title>
        <authorList>
            <person name="Anantharaman K."/>
            <person name="Brown C.T."/>
            <person name="Hug L.A."/>
            <person name="Sharon I."/>
            <person name="Castelle C.J."/>
            <person name="Probst A.J."/>
            <person name="Thomas B.C."/>
            <person name="Singh A."/>
            <person name="Wilkins M.J."/>
            <person name="Karaoz U."/>
            <person name="Brodie E.L."/>
            <person name="Williams K.H."/>
            <person name="Hubbard S.S."/>
            <person name="Banfield J.F."/>
        </authorList>
    </citation>
    <scope>NUCLEOTIDE SEQUENCE [LARGE SCALE GENOMIC DNA]</scope>
</reference>
<evidence type="ECO:0000259" key="14">
    <source>
        <dbReference type="Pfam" id="PF02874"/>
    </source>
</evidence>
<keyword evidence="11" id="KW-1003">Cell membrane</keyword>
<dbReference type="Gene3D" id="2.40.30.20">
    <property type="match status" value="1"/>
</dbReference>
<dbReference type="Proteomes" id="UP000176413">
    <property type="component" value="Unassembled WGS sequence"/>
</dbReference>
<dbReference type="SUPFAM" id="SSF47917">
    <property type="entry name" value="C-terminal domain of alpha and beta subunits of F1 ATP synthase"/>
    <property type="match status" value="1"/>
</dbReference>
<dbReference type="CDD" id="cd18116">
    <property type="entry name" value="ATP-synt_F1_alpha_N"/>
    <property type="match status" value="1"/>
</dbReference>
<dbReference type="Gene3D" id="3.40.50.300">
    <property type="entry name" value="P-loop containing nucleotide triphosphate hydrolases"/>
    <property type="match status" value="1"/>
</dbReference>
<dbReference type="CDD" id="cd01132">
    <property type="entry name" value="F1-ATPase_alpha_CD"/>
    <property type="match status" value="1"/>
</dbReference>
<dbReference type="InterPro" id="IPR000793">
    <property type="entry name" value="ATP_synth_asu_C"/>
</dbReference>
<keyword evidence="6 11" id="KW-1278">Translocase</keyword>
<dbReference type="FunFam" id="3.40.50.300:FF:000002">
    <property type="entry name" value="ATP synthase subunit alpha"/>
    <property type="match status" value="1"/>
</dbReference>
<dbReference type="AlphaFoldDB" id="A0A1F6MAQ9"/>
<dbReference type="FunFam" id="1.20.150.20:FF:000001">
    <property type="entry name" value="ATP synthase subunit alpha"/>
    <property type="match status" value="1"/>
</dbReference>
<dbReference type="InterPro" id="IPR023366">
    <property type="entry name" value="ATP_synth_asu-like_sf"/>
</dbReference>
<dbReference type="Pfam" id="PF02874">
    <property type="entry name" value="ATP-synt_ab_N"/>
    <property type="match status" value="1"/>
</dbReference>